<evidence type="ECO:0000313" key="2">
    <source>
        <dbReference type="EMBL" id="CAF4340030.1"/>
    </source>
</evidence>
<proteinExistence type="predicted"/>
<protein>
    <submittedName>
        <fullName evidence="2">Uncharacterized protein</fullName>
    </submittedName>
</protein>
<dbReference type="AlphaFoldDB" id="A0A820KD71"/>
<dbReference type="Proteomes" id="UP000663842">
    <property type="component" value="Unassembled WGS sequence"/>
</dbReference>
<evidence type="ECO:0000256" key="1">
    <source>
        <dbReference type="SAM" id="Phobius"/>
    </source>
</evidence>
<organism evidence="2 3">
    <name type="scientific">Rotaria magnacalcarata</name>
    <dbReference type="NCBI Taxonomy" id="392030"/>
    <lineage>
        <taxon>Eukaryota</taxon>
        <taxon>Metazoa</taxon>
        <taxon>Spiralia</taxon>
        <taxon>Gnathifera</taxon>
        <taxon>Rotifera</taxon>
        <taxon>Eurotatoria</taxon>
        <taxon>Bdelloidea</taxon>
        <taxon>Philodinida</taxon>
        <taxon>Philodinidae</taxon>
        <taxon>Rotaria</taxon>
    </lineage>
</organism>
<gene>
    <name evidence="2" type="ORF">UXM345_LOCUS35462</name>
</gene>
<dbReference type="EMBL" id="CAJOBF010014515">
    <property type="protein sequence ID" value="CAF4340030.1"/>
    <property type="molecule type" value="Genomic_DNA"/>
</dbReference>
<sequence length="107" mass="13009">MVILKRMALVKSIYRLKIHHFFILSFFFITCSIIGFNLKQYFEEYFIDFSEYDDKITIWSNDYHISPINDLKHLLTPLGVRFIDEKWVMFNQCSLYNFLKLAYFGLK</sequence>
<feature type="non-terminal residue" evidence="2">
    <location>
        <position position="1"/>
    </location>
</feature>
<keyword evidence="1" id="KW-0472">Membrane</keyword>
<keyword evidence="1" id="KW-0812">Transmembrane</keyword>
<name>A0A820KD71_9BILA</name>
<accession>A0A820KD71</accession>
<keyword evidence="1" id="KW-1133">Transmembrane helix</keyword>
<evidence type="ECO:0000313" key="3">
    <source>
        <dbReference type="Proteomes" id="UP000663842"/>
    </source>
</evidence>
<comment type="caution">
    <text evidence="2">The sequence shown here is derived from an EMBL/GenBank/DDBJ whole genome shotgun (WGS) entry which is preliminary data.</text>
</comment>
<reference evidence="2" key="1">
    <citation type="submission" date="2021-02" db="EMBL/GenBank/DDBJ databases">
        <authorList>
            <person name="Nowell W R."/>
        </authorList>
    </citation>
    <scope>NUCLEOTIDE SEQUENCE</scope>
</reference>
<feature type="transmembrane region" description="Helical" evidence="1">
    <location>
        <begin position="21"/>
        <end position="38"/>
    </location>
</feature>